<sequence length="105" mass="12043">MNNPRTIEEVVTFVLEKSTDARNDDMKLYLLVCDEVNSIVGSKNIGNIPFAVIMNNYKELNLPHFESVRRSRAKIQSKHPELAGDPECRKSRKQLEGLYKTYAKS</sequence>
<proteinExistence type="predicted"/>
<organism evidence="1 2">
    <name type="scientific">Hespellia stercorisuis DSM 15480</name>
    <dbReference type="NCBI Taxonomy" id="1121950"/>
    <lineage>
        <taxon>Bacteria</taxon>
        <taxon>Bacillati</taxon>
        <taxon>Bacillota</taxon>
        <taxon>Clostridia</taxon>
        <taxon>Lachnospirales</taxon>
        <taxon>Lachnospiraceae</taxon>
        <taxon>Hespellia</taxon>
    </lineage>
</organism>
<evidence type="ECO:0000313" key="2">
    <source>
        <dbReference type="Proteomes" id="UP000184301"/>
    </source>
</evidence>
<protein>
    <submittedName>
        <fullName evidence="1">Uncharacterized protein</fullName>
    </submittedName>
</protein>
<evidence type="ECO:0000313" key="1">
    <source>
        <dbReference type="EMBL" id="SHK73158.1"/>
    </source>
</evidence>
<keyword evidence="2" id="KW-1185">Reference proteome</keyword>
<dbReference type="STRING" id="1121950.SAMN02745243_03617"/>
<dbReference type="AlphaFoldDB" id="A0A1M6UVD2"/>
<dbReference type="OrthoDB" id="2055105at2"/>
<reference evidence="1 2" key="1">
    <citation type="submission" date="2016-11" db="EMBL/GenBank/DDBJ databases">
        <authorList>
            <person name="Jaros S."/>
            <person name="Januszkiewicz K."/>
            <person name="Wedrychowicz H."/>
        </authorList>
    </citation>
    <scope>NUCLEOTIDE SEQUENCE [LARGE SCALE GENOMIC DNA]</scope>
    <source>
        <strain evidence="1 2">DSM 15480</strain>
    </source>
</reference>
<dbReference type="Proteomes" id="UP000184301">
    <property type="component" value="Unassembled WGS sequence"/>
</dbReference>
<accession>A0A1M6UVD2</accession>
<gene>
    <name evidence="1" type="ORF">SAMN02745243_03617</name>
</gene>
<name>A0A1M6UVD2_9FIRM</name>
<dbReference type="EMBL" id="FQZY01000079">
    <property type="protein sequence ID" value="SHK73158.1"/>
    <property type="molecule type" value="Genomic_DNA"/>
</dbReference>
<dbReference type="RefSeq" id="WP_073112926.1">
    <property type="nucleotide sequence ID" value="NZ_FQZY01000079.1"/>
</dbReference>